<dbReference type="AlphaFoldDB" id="A0A482YE13"/>
<name>A0A482YE13_9EURY</name>
<accession>A0A482YE13</accession>
<dbReference type="OrthoDB" id="159715at2157"/>
<proteinExistence type="predicted"/>
<evidence type="ECO:0000313" key="2">
    <source>
        <dbReference type="Proteomes" id="UP000291097"/>
    </source>
</evidence>
<dbReference type="EMBL" id="SHMP01000004">
    <property type="protein sequence ID" value="RZV10931.1"/>
    <property type="molecule type" value="Genomic_DNA"/>
</dbReference>
<reference evidence="1 2" key="1">
    <citation type="submission" date="2019-02" db="EMBL/GenBank/DDBJ databases">
        <title>Genomic Encyclopedia of Archaeal and Bacterial Type Strains, Phase II (KMG-II): from individual species to whole genera.</title>
        <authorList>
            <person name="Goeker M."/>
        </authorList>
    </citation>
    <scope>NUCLEOTIDE SEQUENCE [LARGE SCALE GENOMIC DNA]</scope>
    <source>
        <strain evidence="1 2">DSM 18328</strain>
    </source>
</reference>
<dbReference type="RefSeq" id="WP_130500342.1">
    <property type="nucleotide sequence ID" value="NZ_SHMP01000004.1"/>
</dbReference>
<dbReference type="Proteomes" id="UP000291097">
    <property type="component" value="Unassembled WGS sequence"/>
</dbReference>
<sequence>MSDTTAIHETISTTPTRANIVLEQSGSYYGYLGQDGEGFYHHVDEATNTVYVTPARAERFLPDNAGLYWFRVRGELDHIEELEQDGDRDRWIAYVESVRGWTDRPVHLDVTEVFAKMHEDDRR</sequence>
<protein>
    <submittedName>
        <fullName evidence="1">Uncharacterized protein</fullName>
    </submittedName>
</protein>
<evidence type="ECO:0000313" key="1">
    <source>
        <dbReference type="EMBL" id="RZV10931.1"/>
    </source>
</evidence>
<comment type="caution">
    <text evidence="1">The sequence shown here is derived from an EMBL/GenBank/DDBJ whole genome shotgun (WGS) entry which is preliminary data.</text>
</comment>
<gene>
    <name evidence="1" type="ORF">BDK88_2145</name>
</gene>
<organism evidence="1 2">
    <name type="scientific">Natrinema hispanicum</name>
    <dbReference type="NCBI Taxonomy" id="392421"/>
    <lineage>
        <taxon>Archaea</taxon>
        <taxon>Methanobacteriati</taxon>
        <taxon>Methanobacteriota</taxon>
        <taxon>Stenosarchaea group</taxon>
        <taxon>Halobacteria</taxon>
        <taxon>Halobacteriales</taxon>
        <taxon>Natrialbaceae</taxon>
        <taxon>Natrinema</taxon>
    </lineage>
</organism>